<sequence>MATSAKGLTSRAAQAEQTRQLILETAQRLFAELGYSATSLQMIADELGLTKAAVYYHFRAKSDILHAALLPGIERVGTLLDEAEHIRSRRARTEHLVHGFVDFLVTHRQNMVMASTDPERPAVKDKSEASVLHERGLGLLYGDRPSGAERLAYNAVFTIPECLSELTDLTDGELREALTSTLLRILRVPAPRT</sequence>
<name>A0A1H6E8W2_9ACTN</name>
<evidence type="ECO:0000256" key="2">
    <source>
        <dbReference type="ARBA" id="ARBA00023125"/>
    </source>
</evidence>
<dbReference type="GO" id="GO:0000976">
    <property type="term" value="F:transcription cis-regulatory region binding"/>
    <property type="evidence" value="ECO:0007669"/>
    <property type="project" value="TreeGrafter"/>
</dbReference>
<dbReference type="PANTHER" id="PTHR30055">
    <property type="entry name" value="HTH-TYPE TRANSCRIPTIONAL REGULATOR RUTR"/>
    <property type="match status" value="1"/>
</dbReference>
<dbReference type="Pfam" id="PF00440">
    <property type="entry name" value="TetR_N"/>
    <property type="match status" value="1"/>
</dbReference>
<dbReference type="RefSeq" id="WP_103890620.1">
    <property type="nucleotide sequence ID" value="NZ_FNVU01000028.1"/>
</dbReference>
<evidence type="ECO:0000313" key="6">
    <source>
        <dbReference type="EMBL" id="SEG93701.1"/>
    </source>
</evidence>
<dbReference type="OrthoDB" id="3186364at2"/>
<dbReference type="PROSITE" id="PS01081">
    <property type="entry name" value="HTH_TETR_1"/>
    <property type="match status" value="1"/>
</dbReference>
<dbReference type="PRINTS" id="PR00455">
    <property type="entry name" value="HTHTETR"/>
</dbReference>
<dbReference type="Gene3D" id="1.10.357.10">
    <property type="entry name" value="Tetracycline Repressor, domain 2"/>
    <property type="match status" value="1"/>
</dbReference>
<evidence type="ECO:0000259" key="5">
    <source>
        <dbReference type="PROSITE" id="PS50977"/>
    </source>
</evidence>
<accession>A0A1H6E8W2</accession>
<reference evidence="6 7" key="1">
    <citation type="submission" date="2016-10" db="EMBL/GenBank/DDBJ databases">
        <authorList>
            <person name="de Groot N.N."/>
        </authorList>
    </citation>
    <scope>NUCLEOTIDE SEQUENCE [LARGE SCALE GENOMIC DNA]</scope>
    <source>
        <strain evidence="6 7">CGMCC 4.2023</strain>
    </source>
</reference>
<evidence type="ECO:0000313" key="7">
    <source>
        <dbReference type="Proteomes" id="UP000236754"/>
    </source>
</evidence>
<dbReference type="InterPro" id="IPR001647">
    <property type="entry name" value="HTH_TetR"/>
</dbReference>
<dbReference type="InterPro" id="IPR009057">
    <property type="entry name" value="Homeodomain-like_sf"/>
</dbReference>
<dbReference type="SUPFAM" id="SSF46689">
    <property type="entry name" value="Homeodomain-like"/>
    <property type="match status" value="1"/>
</dbReference>
<dbReference type="PANTHER" id="PTHR30055:SF234">
    <property type="entry name" value="HTH-TYPE TRANSCRIPTIONAL REGULATOR BETI"/>
    <property type="match status" value="1"/>
</dbReference>
<dbReference type="GO" id="GO:0003700">
    <property type="term" value="F:DNA-binding transcription factor activity"/>
    <property type="evidence" value="ECO:0007669"/>
    <property type="project" value="TreeGrafter"/>
</dbReference>
<evidence type="ECO:0000256" key="4">
    <source>
        <dbReference type="PROSITE-ProRule" id="PRU00335"/>
    </source>
</evidence>
<dbReference type="InterPro" id="IPR023772">
    <property type="entry name" value="DNA-bd_HTH_TetR-type_CS"/>
</dbReference>
<keyword evidence="7" id="KW-1185">Reference proteome</keyword>
<protein>
    <submittedName>
        <fullName evidence="6">Transcriptional regulator, TetR family</fullName>
    </submittedName>
</protein>
<keyword evidence="1" id="KW-0805">Transcription regulation</keyword>
<dbReference type="Proteomes" id="UP000236754">
    <property type="component" value="Unassembled WGS sequence"/>
</dbReference>
<evidence type="ECO:0000256" key="1">
    <source>
        <dbReference type="ARBA" id="ARBA00023015"/>
    </source>
</evidence>
<dbReference type="InterPro" id="IPR050109">
    <property type="entry name" value="HTH-type_TetR-like_transc_reg"/>
</dbReference>
<gene>
    <name evidence="6" type="ORF">SAMN05216223_12854</name>
</gene>
<dbReference type="AlphaFoldDB" id="A0A1H6E8W2"/>
<evidence type="ECO:0000256" key="3">
    <source>
        <dbReference type="ARBA" id="ARBA00023163"/>
    </source>
</evidence>
<dbReference type="PROSITE" id="PS50977">
    <property type="entry name" value="HTH_TETR_2"/>
    <property type="match status" value="1"/>
</dbReference>
<organism evidence="6 7">
    <name type="scientific">Actinacidiphila yanglinensis</name>
    <dbReference type="NCBI Taxonomy" id="310779"/>
    <lineage>
        <taxon>Bacteria</taxon>
        <taxon>Bacillati</taxon>
        <taxon>Actinomycetota</taxon>
        <taxon>Actinomycetes</taxon>
        <taxon>Kitasatosporales</taxon>
        <taxon>Streptomycetaceae</taxon>
        <taxon>Actinacidiphila</taxon>
    </lineage>
</organism>
<dbReference type="EMBL" id="FNVU01000028">
    <property type="protein sequence ID" value="SEG93701.1"/>
    <property type="molecule type" value="Genomic_DNA"/>
</dbReference>
<keyword evidence="3" id="KW-0804">Transcription</keyword>
<keyword evidence="2 4" id="KW-0238">DNA-binding</keyword>
<feature type="domain" description="HTH tetR-type" evidence="5">
    <location>
        <begin position="16"/>
        <end position="76"/>
    </location>
</feature>
<feature type="DNA-binding region" description="H-T-H motif" evidence="4">
    <location>
        <begin position="39"/>
        <end position="58"/>
    </location>
</feature>
<proteinExistence type="predicted"/>